<feature type="domain" description="Mitochondrial splicing suppressor 51-like C-terminal" evidence="3">
    <location>
        <begin position="267"/>
        <end position="517"/>
    </location>
</feature>
<feature type="region of interest" description="Disordered" evidence="1">
    <location>
        <begin position="342"/>
        <end position="392"/>
    </location>
</feature>
<feature type="region of interest" description="Disordered" evidence="1">
    <location>
        <begin position="1"/>
        <end position="28"/>
    </location>
</feature>
<organism evidence="4 5">
    <name type="scientific">Naganishia liquefaciens</name>
    <dbReference type="NCBI Taxonomy" id="104408"/>
    <lineage>
        <taxon>Eukaryota</taxon>
        <taxon>Fungi</taxon>
        <taxon>Dikarya</taxon>
        <taxon>Basidiomycota</taxon>
        <taxon>Agaricomycotina</taxon>
        <taxon>Tremellomycetes</taxon>
        <taxon>Filobasidiales</taxon>
        <taxon>Filobasidiaceae</taxon>
        <taxon>Naganishia</taxon>
    </lineage>
</organism>
<gene>
    <name evidence="4" type="ORF">NliqN6_6133</name>
</gene>
<evidence type="ECO:0000259" key="2">
    <source>
        <dbReference type="Pfam" id="PF13824"/>
    </source>
</evidence>
<evidence type="ECO:0000313" key="5">
    <source>
        <dbReference type="Proteomes" id="UP000620104"/>
    </source>
</evidence>
<feature type="compositionally biased region" description="Polar residues" evidence="1">
    <location>
        <begin position="14"/>
        <end position="28"/>
    </location>
</feature>
<evidence type="ECO:0000256" key="1">
    <source>
        <dbReference type="SAM" id="MobiDB-lite"/>
    </source>
</evidence>
<reference evidence="4" key="1">
    <citation type="submission" date="2020-07" db="EMBL/GenBank/DDBJ databases">
        <title>Draft Genome Sequence of a Deep-Sea Yeast, Naganishia (Cryptococcus) liquefaciens strain N6.</title>
        <authorList>
            <person name="Han Y.W."/>
            <person name="Kajitani R."/>
            <person name="Morimoto H."/>
            <person name="Parhat M."/>
            <person name="Tsubouchi H."/>
            <person name="Bakenova O."/>
            <person name="Ogata M."/>
            <person name="Argunhan B."/>
            <person name="Aoki R."/>
            <person name="Kajiwara S."/>
            <person name="Itoh T."/>
            <person name="Iwasaki H."/>
        </authorList>
    </citation>
    <scope>NUCLEOTIDE SEQUENCE</scope>
    <source>
        <strain evidence="4">N6</strain>
    </source>
</reference>
<accession>A0A8H3TY38</accession>
<feature type="domain" description="Mitochondrial splicing suppressor 51 zinc-finger" evidence="2">
    <location>
        <begin position="109"/>
        <end position="183"/>
    </location>
</feature>
<dbReference type="PANTHER" id="PTHR28069">
    <property type="entry name" value="GH20023P"/>
    <property type="match status" value="1"/>
</dbReference>
<dbReference type="PANTHER" id="PTHR28069:SF1">
    <property type="entry name" value="PROTEIN MSS51, MITOCHONDRIAL"/>
    <property type="match status" value="1"/>
</dbReference>
<name>A0A8H3TY38_9TREE</name>
<protein>
    <submittedName>
        <fullName evidence="4">Uncharacterized protein</fullName>
    </submittedName>
</protein>
<dbReference type="Pfam" id="PF13824">
    <property type="entry name" value="zf-Mss51"/>
    <property type="match status" value="1"/>
</dbReference>
<proteinExistence type="predicted"/>
<dbReference type="Pfam" id="PF20179">
    <property type="entry name" value="MSS51_C"/>
    <property type="match status" value="1"/>
</dbReference>
<dbReference type="Proteomes" id="UP000620104">
    <property type="component" value="Unassembled WGS sequence"/>
</dbReference>
<dbReference type="InterPro" id="IPR032717">
    <property type="entry name" value="Mss51_Znf"/>
</dbReference>
<evidence type="ECO:0000313" key="4">
    <source>
        <dbReference type="EMBL" id="GHJ89731.1"/>
    </source>
</evidence>
<keyword evidence="5" id="KW-1185">Reference proteome</keyword>
<dbReference type="EMBL" id="BLZA01000049">
    <property type="protein sequence ID" value="GHJ89731.1"/>
    <property type="molecule type" value="Genomic_DNA"/>
</dbReference>
<dbReference type="AlphaFoldDB" id="A0A8H3TY38"/>
<dbReference type="OrthoDB" id="5282002at2759"/>
<sequence>MKQQVSRLARRAPSLTSGLPASQASSGRTRLVASNSPLLIQQRTLFGLFGKKDNTSANASANGAFTSSPSPPRTHNPLYGPDDLFHPLESSPIPALRQKAATIKSLAPCPVCLDHSVEKAKSSGLPDAEAYRQARATVEKVNFSCPDCGFPTHSTEAHWQQGHEQHSEYCGRLREINEDEHDLRSGREIKEFEMPGAQDYESTPSLASWDSLFYTRNFSSVDSERSRRHVSKLLTYPMTIASILHRLGPYAAGKTGTGHEGSRLTSEGQRSMAALHTSLHPPMGATPSAETRNAKIPIRIFILGARAESSLPPHVYEQISHLFPFTRFKLYFIGPQAALPARPKGSMANPEFSQSNGQPIPGSDADNAKRGIYSPLTPSQNSETEGKGHLDTTQYGVPAYTISTSETMRLTTLQASYESVHEQFGPFDPYTDVFFTFCPGLGFPSPSKAGTLQAQTEWSAMLHQVLATKCPLFITGFSPRDVERDVRSLNEVEGVKGEYDIILEPGENGFASLKWEAGDFDPRVLVRVNWGVWGIRGKRYEVGQAGATESSS</sequence>
<dbReference type="InterPro" id="IPR046824">
    <property type="entry name" value="Mss51-like_C"/>
</dbReference>
<comment type="caution">
    <text evidence="4">The sequence shown here is derived from an EMBL/GenBank/DDBJ whole genome shotgun (WGS) entry which is preliminary data.</text>
</comment>
<evidence type="ECO:0000259" key="3">
    <source>
        <dbReference type="Pfam" id="PF20179"/>
    </source>
</evidence>